<dbReference type="Pfam" id="PF03109">
    <property type="entry name" value="ABC1"/>
    <property type="match status" value="1"/>
</dbReference>
<reference evidence="3" key="1">
    <citation type="submission" date="2021-01" db="EMBL/GenBank/DDBJ databases">
        <authorList>
            <person name="Corre E."/>
            <person name="Pelletier E."/>
            <person name="Niang G."/>
            <person name="Scheremetjew M."/>
            <person name="Finn R."/>
            <person name="Kale V."/>
            <person name="Holt S."/>
            <person name="Cochrane G."/>
            <person name="Meng A."/>
            <person name="Brown T."/>
            <person name="Cohen L."/>
        </authorList>
    </citation>
    <scope>NUCLEOTIDE SEQUENCE</scope>
    <source>
        <strain evidence="3">SL-175</strain>
    </source>
</reference>
<dbReference type="InterPro" id="IPR051130">
    <property type="entry name" value="Mito_struct-func_regulator"/>
</dbReference>
<protein>
    <recommendedName>
        <fullName evidence="2">ABC1 atypical kinase-like domain-containing protein</fullName>
    </recommendedName>
</protein>
<evidence type="ECO:0000256" key="1">
    <source>
        <dbReference type="SAM" id="MobiDB-lite"/>
    </source>
</evidence>
<feature type="region of interest" description="Disordered" evidence="1">
    <location>
        <begin position="1"/>
        <end position="24"/>
    </location>
</feature>
<proteinExistence type="predicted"/>
<sequence>MGWDLPHRSPSSLPPPTQSAAWDALMKKSVDDYSDEELDLLLANREREDGGDDEEEEETDEEKGTCAGSHASLPVSGDKDNHGLGRGRGRGRGRESGPRQSSGGVGRWVSLACGALGTARHALESAAGNTTAVATAAAVRTARRVAATPRHLVAMHVLAVAGRSVRGAALHGVAQAFVGCYLPSLLRCTRVAAALAVAAPVARRASDRTGLSRRVAHSRLSRIAPAVAELFLPLSPDVLEDVADRVAPALAFAARVAAAYARSWVRFVAVRAALRKIAPNKTRRFEYAVRVAPIVASYGVKKKLISRKKELARREAAWESQHRWGSVQMESVIHDFGGFYRKVGQICGTAKQMMPDAYLECFSRTMDNNRAVPFRCIRRTVERSLGAKLSVHFSDFDPKPIATASIAQVHNATLRSNGKKVVVKVLVADKNSMVGDVRSMLHTTLVLKRLGLDNGVDFPTIFRAYLEVIEGEFDFTAEASKIGEFTALFEQHGLAGRVVLPDVVQELSTTDVMVMGRVRGIKLLSVLNRARQRRKRPVCPASAATRHALIGSSACGGWDGVFDTIFKAWGVMLLRHGHYHSDPHPGNFMLAKDGRLAILDWGQTQVAPESYRMHLCRLVLAMVAEDYSQVAQEVRLHSQVQLERPTTEALAALCYAYFDTRPTPLAEVNMMDLNNSPFLQNRITQNTQEGFFTIRSVFLLRGMMATCGVSSSMVVAWEEDARVVLKEAGFVVPSVMASRSRRMLSRAWLSVQKTLNVGVGARINTLEAFTAKGGPDKDDRGGRGTGAGASSPLNDPRRNSTMW</sequence>
<dbReference type="EMBL" id="HBFC01033705">
    <property type="protein sequence ID" value="CAD8720829.1"/>
    <property type="molecule type" value="Transcribed_RNA"/>
</dbReference>
<feature type="region of interest" description="Disordered" evidence="1">
    <location>
        <begin position="770"/>
        <end position="803"/>
    </location>
</feature>
<dbReference type="InterPro" id="IPR011009">
    <property type="entry name" value="Kinase-like_dom_sf"/>
</dbReference>
<evidence type="ECO:0000313" key="3">
    <source>
        <dbReference type="EMBL" id="CAD8720829.1"/>
    </source>
</evidence>
<feature type="compositionally biased region" description="Acidic residues" evidence="1">
    <location>
        <begin position="49"/>
        <end position="61"/>
    </location>
</feature>
<dbReference type="SUPFAM" id="SSF56112">
    <property type="entry name" value="Protein kinase-like (PK-like)"/>
    <property type="match status" value="1"/>
</dbReference>
<feature type="region of interest" description="Disordered" evidence="1">
    <location>
        <begin position="36"/>
        <end position="105"/>
    </location>
</feature>
<dbReference type="PANTHER" id="PTHR43173:SF12">
    <property type="entry name" value="PROTEIN KINASE SUPERFAMILY PROTEIN"/>
    <property type="match status" value="1"/>
</dbReference>
<evidence type="ECO:0000259" key="2">
    <source>
        <dbReference type="Pfam" id="PF03109"/>
    </source>
</evidence>
<dbReference type="AlphaFoldDB" id="A0A7S0T0X7"/>
<name>A0A7S0T0X7_9CHLO</name>
<dbReference type="CDD" id="cd05121">
    <property type="entry name" value="ABC1_ADCK3-like"/>
    <property type="match status" value="1"/>
</dbReference>
<accession>A0A7S0T0X7</accession>
<dbReference type="Gene3D" id="1.10.510.10">
    <property type="entry name" value="Transferase(Phosphotransferase) domain 1"/>
    <property type="match status" value="1"/>
</dbReference>
<gene>
    <name evidence="3" type="ORF">MANT1106_LOCUS20041</name>
</gene>
<dbReference type="InterPro" id="IPR004147">
    <property type="entry name" value="ABC1_dom"/>
</dbReference>
<organism evidence="3">
    <name type="scientific">Mantoniella antarctica</name>
    <dbReference type="NCBI Taxonomy" id="81844"/>
    <lineage>
        <taxon>Eukaryota</taxon>
        <taxon>Viridiplantae</taxon>
        <taxon>Chlorophyta</taxon>
        <taxon>Mamiellophyceae</taxon>
        <taxon>Mamiellales</taxon>
        <taxon>Mamiellaceae</taxon>
        <taxon>Mantoniella</taxon>
    </lineage>
</organism>
<feature type="domain" description="ABC1 atypical kinase-like" evidence="2">
    <location>
        <begin position="367"/>
        <end position="632"/>
    </location>
</feature>
<dbReference type="PANTHER" id="PTHR43173">
    <property type="entry name" value="ABC1 FAMILY PROTEIN"/>
    <property type="match status" value="1"/>
</dbReference>